<evidence type="ECO:0000256" key="4">
    <source>
        <dbReference type="ARBA" id="ARBA00022490"/>
    </source>
</evidence>
<dbReference type="InterPro" id="IPR041715">
    <property type="entry name" value="HisRS-like_core"/>
</dbReference>
<sequence>MDQAHPLVTSHPLCWPLLGSGQPFLLCLLFDTALVNTVTQPAPSSLTEKTNKAATQALRAVRGMNDILPSESSRWQWLEDAVRRVMARHAFRNVRLPIMEHTALFVRGIGEVTDIVEKEMYAFEDRADQHGRAEHLALRPEGTAGLVRATVEHNLLYDGGKRLYYMGPMFRRERPQRGRYRQFHQIGAEALGFGGPEVDAELILLAVALWRELGIRNWRLELNSLGQPEERRAHRAALIAYFEQHAGQLDEDARRRLHSNPLRILDTKNPAMQALAEGAPKLMDYLGEASLAHFKAVQAILDANGVPWRLNPRLVRGLDYYNLTVFEFITESLGAQGTICGGGRYDYLIEQIGGKPAPAVGWALGVERVLELLKEEGVTPPEAVPDAYAVVPDAASLPQVMAVLTQLRAAGVAVQMHASADPAQGMGSFKSQFKKADASGARFALIFGADELARGEVALKPLRAAPGQEGAAAQQLCPLADLAGLAARIQSPLAA</sequence>
<dbReference type="FunFam" id="3.30.930.10:FF:000005">
    <property type="entry name" value="Histidine--tRNA ligase"/>
    <property type="match status" value="1"/>
</dbReference>
<dbReference type="Pfam" id="PF13393">
    <property type="entry name" value="tRNA-synt_His"/>
    <property type="match status" value="1"/>
</dbReference>
<protein>
    <recommendedName>
        <fullName evidence="11">Histidine--tRNA ligase</fullName>
        <ecNumber evidence="11">6.1.1.21</ecNumber>
    </recommendedName>
    <alternativeName>
        <fullName evidence="11">Histidyl-tRNA synthetase</fullName>
        <shortName evidence="11">HisRS</shortName>
    </alternativeName>
</protein>
<comment type="catalytic activity">
    <reaction evidence="10 11">
        <text>tRNA(His) + L-histidine + ATP = L-histidyl-tRNA(His) + AMP + diphosphate + H(+)</text>
        <dbReference type="Rhea" id="RHEA:17313"/>
        <dbReference type="Rhea" id="RHEA-COMP:9665"/>
        <dbReference type="Rhea" id="RHEA-COMP:9689"/>
        <dbReference type="ChEBI" id="CHEBI:15378"/>
        <dbReference type="ChEBI" id="CHEBI:30616"/>
        <dbReference type="ChEBI" id="CHEBI:33019"/>
        <dbReference type="ChEBI" id="CHEBI:57595"/>
        <dbReference type="ChEBI" id="CHEBI:78442"/>
        <dbReference type="ChEBI" id="CHEBI:78527"/>
        <dbReference type="ChEBI" id="CHEBI:456215"/>
        <dbReference type="EC" id="6.1.1.21"/>
    </reaction>
</comment>
<dbReference type="AlphaFoldDB" id="A0A2A2AZG9"/>
<keyword evidence="9 11" id="KW-0030">Aminoacyl-tRNA synthetase</keyword>
<keyword evidence="7 11" id="KW-0067">ATP-binding</keyword>
<evidence type="ECO:0000259" key="13">
    <source>
        <dbReference type="PROSITE" id="PS50862"/>
    </source>
</evidence>
<dbReference type="PROSITE" id="PS50862">
    <property type="entry name" value="AA_TRNA_LIGASE_II"/>
    <property type="match status" value="1"/>
</dbReference>
<evidence type="ECO:0000256" key="5">
    <source>
        <dbReference type="ARBA" id="ARBA00022598"/>
    </source>
</evidence>
<dbReference type="Gene3D" id="3.30.930.10">
    <property type="entry name" value="Bira Bifunctional Protein, Domain 2"/>
    <property type="match status" value="1"/>
</dbReference>
<dbReference type="PANTHER" id="PTHR43707">
    <property type="entry name" value="HISTIDYL-TRNA SYNTHETASE"/>
    <property type="match status" value="1"/>
</dbReference>
<feature type="binding site" evidence="12">
    <location>
        <position position="185"/>
    </location>
    <ligand>
        <name>L-histidine</name>
        <dbReference type="ChEBI" id="CHEBI:57595"/>
    </ligand>
</feature>
<evidence type="ECO:0000256" key="1">
    <source>
        <dbReference type="ARBA" id="ARBA00004496"/>
    </source>
</evidence>
<dbReference type="InterPro" id="IPR015807">
    <property type="entry name" value="His-tRNA-ligase"/>
</dbReference>
<dbReference type="NCBIfam" id="TIGR00442">
    <property type="entry name" value="hisS"/>
    <property type="match status" value="1"/>
</dbReference>
<dbReference type="GO" id="GO:0006427">
    <property type="term" value="P:histidyl-tRNA aminoacylation"/>
    <property type="evidence" value="ECO:0007669"/>
    <property type="project" value="UniProtKB-UniRule"/>
</dbReference>
<organism evidence="14 15">
    <name type="scientific">Vandammella animalimorsus</name>
    <dbReference type="NCBI Taxonomy" id="2029117"/>
    <lineage>
        <taxon>Bacteria</taxon>
        <taxon>Pseudomonadati</taxon>
        <taxon>Pseudomonadota</taxon>
        <taxon>Betaproteobacteria</taxon>
        <taxon>Burkholderiales</taxon>
        <taxon>Comamonadaceae</taxon>
        <taxon>Vandammella</taxon>
    </lineage>
</organism>
<evidence type="ECO:0000256" key="6">
    <source>
        <dbReference type="ARBA" id="ARBA00022741"/>
    </source>
</evidence>
<evidence type="ECO:0000256" key="12">
    <source>
        <dbReference type="PIRSR" id="PIRSR001549-1"/>
    </source>
</evidence>
<evidence type="ECO:0000256" key="9">
    <source>
        <dbReference type="ARBA" id="ARBA00023146"/>
    </source>
</evidence>
<comment type="caution">
    <text evidence="14">The sequence shown here is derived from an EMBL/GenBank/DDBJ whole genome shotgun (WGS) entry which is preliminary data.</text>
</comment>
<reference evidence="14 15" key="1">
    <citation type="submission" date="2017-08" db="EMBL/GenBank/DDBJ databases">
        <title>WGS of Clinical strains of the CDC Group NO-1 linked to zoonotic infections in humans.</title>
        <authorList>
            <person name="Bernier A.-M."/>
            <person name="Bernard K."/>
        </authorList>
    </citation>
    <scope>NUCLEOTIDE SEQUENCE [LARGE SCALE GENOMIC DNA]</scope>
    <source>
        <strain evidence="14 15">NML120219</strain>
    </source>
</reference>
<evidence type="ECO:0000256" key="10">
    <source>
        <dbReference type="ARBA" id="ARBA00047639"/>
    </source>
</evidence>
<dbReference type="CDD" id="cd00773">
    <property type="entry name" value="HisRS-like_core"/>
    <property type="match status" value="1"/>
</dbReference>
<comment type="subcellular location">
    <subcellularLocation>
        <location evidence="1 11">Cytoplasm</location>
    </subcellularLocation>
</comment>
<feature type="binding site" evidence="12">
    <location>
        <position position="316"/>
    </location>
    <ligand>
        <name>L-histidine</name>
        <dbReference type="ChEBI" id="CHEBI:57595"/>
    </ligand>
</feature>
<feature type="domain" description="Aminoacyl-transfer RNA synthetases class-II family profile" evidence="13">
    <location>
        <begin position="78"/>
        <end position="392"/>
    </location>
</feature>
<proteinExistence type="inferred from homology"/>
<dbReference type="SUPFAM" id="SSF55681">
    <property type="entry name" value="Class II aaRS and biotin synthetases"/>
    <property type="match status" value="1"/>
</dbReference>
<dbReference type="InterPro" id="IPR033656">
    <property type="entry name" value="HisRS_anticodon"/>
</dbReference>
<dbReference type="InterPro" id="IPR036621">
    <property type="entry name" value="Anticodon-bd_dom_sf"/>
</dbReference>
<dbReference type="PANTHER" id="PTHR43707:SF1">
    <property type="entry name" value="HISTIDINE--TRNA LIGASE, MITOCHONDRIAL-RELATED"/>
    <property type="match status" value="1"/>
</dbReference>
<dbReference type="PIRSF" id="PIRSF001549">
    <property type="entry name" value="His-tRNA_synth"/>
    <property type="match status" value="1"/>
</dbReference>
<dbReference type="InterPro" id="IPR006195">
    <property type="entry name" value="aa-tRNA-synth_II"/>
</dbReference>
<dbReference type="Proteomes" id="UP000218439">
    <property type="component" value="Unassembled WGS sequence"/>
</dbReference>
<evidence type="ECO:0000256" key="11">
    <source>
        <dbReference type="HAMAP-Rule" id="MF_00127"/>
    </source>
</evidence>
<evidence type="ECO:0000313" key="15">
    <source>
        <dbReference type="Proteomes" id="UP000218439"/>
    </source>
</evidence>
<comment type="similarity">
    <text evidence="2 11">Belongs to the class-II aminoacyl-tRNA synthetase family.</text>
</comment>
<dbReference type="SUPFAM" id="SSF52954">
    <property type="entry name" value="Class II aaRS ABD-related"/>
    <property type="match status" value="1"/>
</dbReference>
<feature type="binding site" evidence="12">
    <location>
        <begin position="141"/>
        <end position="143"/>
    </location>
    <ligand>
        <name>L-histidine</name>
        <dbReference type="ChEBI" id="CHEBI:57595"/>
    </ligand>
</feature>
<feature type="binding site" evidence="12">
    <location>
        <position position="189"/>
    </location>
    <ligand>
        <name>L-histidine</name>
        <dbReference type="ChEBI" id="CHEBI:57595"/>
    </ligand>
</feature>
<name>A0A2A2AZG9_9BURK</name>
<accession>A0A2A2AZG9</accession>
<keyword evidence="4 11" id="KW-0963">Cytoplasm</keyword>
<evidence type="ECO:0000256" key="2">
    <source>
        <dbReference type="ARBA" id="ARBA00008226"/>
    </source>
</evidence>
<keyword evidence="5 11" id="KW-0436">Ligase</keyword>
<dbReference type="InterPro" id="IPR004516">
    <property type="entry name" value="HisRS/HisZ"/>
</dbReference>
<dbReference type="Gene3D" id="3.40.50.800">
    <property type="entry name" value="Anticodon-binding domain"/>
    <property type="match status" value="1"/>
</dbReference>
<evidence type="ECO:0000313" key="14">
    <source>
        <dbReference type="EMBL" id="PAT43216.1"/>
    </source>
</evidence>
<keyword evidence="8 11" id="KW-0648">Protein biosynthesis</keyword>
<evidence type="ECO:0000256" key="3">
    <source>
        <dbReference type="ARBA" id="ARBA00011738"/>
    </source>
</evidence>
<feature type="binding site" evidence="12">
    <location>
        <begin position="320"/>
        <end position="321"/>
    </location>
    <ligand>
        <name>L-histidine</name>
        <dbReference type="ChEBI" id="CHEBI:57595"/>
    </ligand>
</feature>
<gene>
    <name evidence="11" type="primary">hisS</name>
    <name evidence="14" type="ORF">CK621_05100</name>
</gene>
<dbReference type="GO" id="GO:0005737">
    <property type="term" value="C:cytoplasm"/>
    <property type="evidence" value="ECO:0007669"/>
    <property type="project" value="UniProtKB-SubCell"/>
</dbReference>
<dbReference type="InterPro" id="IPR004154">
    <property type="entry name" value="Anticodon-bd"/>
</dbReference>
<dbReference type="HAMAP" id="MF_00127">
    <property type="entry name" value="His_tRNA_synth"/>
    <property type="match status" value="1"/>
</dbReference>
<evidence type="ECO:0000256" key="7">
    <source>
        <dbReference type="ARBA" id="ARBA00022840"/>
    </source>
</evidence>
<evidence type="ECO:0000256" key="8">
    <source>
        <dbReference type="ARBA" id="ARBA00022917"/>
    </source>
</evidence>
<dbReference type="CDD" id="cd00859">
    <property type="entry name" value="HisRS_anticodon"/>
    <property type="match status" value="1"/>
</dbReference>
<dbReference type="Pfam" id="PF03129">
    <property type="entry name" value="HGTP_anticodon"/>
    <property type="match status" value="1"/>
</dbReference>
<feature type="binding site" evidence="12">
    <location>
        <position position="171"/>
    </location>
    <ligand>
        <name>L-histidine</name>
        <dbReference type="ChEBI" id="CHEBI:57595"/>
    </ligand>
</feature>
<keyword evidence="6 11" id="KW-0547">Nucleotide-binding</keyword>
<dbReference type="GO" id="GO:0004821">
    <property type="term" value="F:histidine-tRNA ligase activity"/>
    <property type="evidence" value="ECO:0007669"/>
    <property type="project" value="UniProtKB-UniRule"/>
</dbReference>
<dbReference type="EMBL" id="NSJE01000006">
    <property type="protein sequence ID" value="PAT43216.1"/>
    <property type="molecule type" value="Genomic_DNA"/>
</dbReference>
<dbReference type="InterPro" id="IPR045864">
    <property type="entry name" value="aa-tRNA-synth_II/BPL/LPL"/>
</dbReference>
<dbReference type="EC" id="6.1.1.21" evidence="11"/>
<dbReference type="GO" id="GO:0005524">
    <property type="term" value="F:ATP binding"/>
    <property type="evidence" value="ECO:0007669"/>
    <property type="project" value="UniProtKB-UniRule"/>
</dbReference>
<comment type="subunit">
    <text evidence="3 11">Homodimer.</text>
</comment>